<evidence type="ECO:0000256" key="4">
    <source>
        <dbReference type="ARBA" id="ARBA00022692"/>
    </source>
</evidence>
<accession>A0A2P8ADU7</accession>
<dbReference type="Gene3D" id="1.20.1250.20">
    <property type="entry name" value="MFS general substrate transporter like domains"/>
    <property type="match status" value="1"/>
</dbReference>
<name>A0A2P8ADU7_9PEZI</name>
<dbReference type="GO" id="GO:0016020">
    <property type="term" value="C:membrane"/>
    <property type="evidence" value="ECO:0007669"/>
    <property type="project" value="UniProtKB-SubCell"/>
</dbReference>
<keyword evidence="12" id="KW-1185">Reference proteome</keyword>
<dbReference type="GO" id="GO:0005351">
    <property type="term" value="F:carbohydrate:proton symporter activity"/>
    <property type="evidence" value="ECO:0007669"/>
    <property type="project" value="TreeGrafter"/>
</dbReference>
<feature type="domain" description="Major facilitator superfamily (MFS) profile" evidence="10">
    <location>
        <begin position="19"/>
        <end position="465"/>
    </location>
</feature>
<comment type="subcellular location">
    <subcellularLocation>
        <location evidence="1">Membrane</location>
        <topology evidence="1">Multi-pass membrane protein</topology>
    </subcellularLocation>
</comment>
<evidence type="ECO:0000256" key="6">
    <source>
        <dbReference type="ARBA" id="ARBA00023136"/>
    </source>
</evidence>
<dbReference type="PROSITE" id="PS50850">
    <property type="entry name" value="MFS"/>
    <property type="match status" value="1"/>
</dbReference>
<keyword evidence="3 7" id="KW-0813">Transport</keyword>
<protein>
    <submittedName>
        <fullName evidence="11">High-affinity glucose transporter</fullName>
    </submittedName>
</protein>
<feature type="transmembrane region" description="Helical" evidence="9">
    <location>
        <begin position="75"/>
        <end position="94"/>
    </location>
</feature>
<feature type="transmembrane region" description="Helical" evidence="9">
    <location>
        <begin position="189"/>
        <end position="212"/>
    </location>
</feature>
<evidence type="ECO:0000256" key="8">
    <source>
        <dbReference type="SAM" id="MobiDB-lite"/>
    </source>
</evidence>
<feature type="compositionally biased region" description="Basic and acidic residues" evidence="8">
    <location>
        <begin position="530"/>
        <end position="543"/>
    </location>
</feature>
<dbReference type="NCBIfam" id="TIGR00879">
    <property type="entry name" value="SP"/>
    <property type="match status" value="1"/>
</dbReference>
<keyword evidence="5 9" id="KW-1133">Transmembrane helix</keyword>
<proteinExistence type="inferred from homology"/>
<evidence type="ECO:0000313" key="12">
    <source>
        <dbReference type="Proteomes" id="UP000243723"/>
    </source>
</evidence>
<dbReference type="OrthoDB" id="6612291at2759"/>
<dbReference type="PRINTS" id="PR00171">
    <property type="entry name" value="SUGRTRNSPORT"/>
</dbReference>
<evidence type="ECO:0000256" key="3">
    <source>
        <dbReference type="ARBA" id="ARBA00022448"/>
    </source>
</evidence>
<feature type="transmembrane region" description="Helical" evidence="9">
    <location>
        <begin position="375"/>
        <end position="400"/>
    </location>
</feature>
<dbReference type="AlphaFoldDB" id="A0A2P8ADU7"/>
<feature type="transmembrane region" description="Helical" evidence="9">
    <location>
        <begin position="158"/>
        <end position="177"/>
    </location>
</feature>
<evidence type="ECO:0000259" key="10">
    <source>
        <dbReference type="PROSITE" id="PS50850"/>
    </source>
</evidence>
<dbReference type="Pfam" id="PF00083">
    <property type="entry name" value="Sugar_tr"/>
    <property type="match status" value="1"/>
</dbReference>
<sequence length="543" mass="60142">MGKGTKFFGLRGFQLNVAVGVIAGMDFLLFGYDQGVMGGILTMDTFFTTFPTINTENPPPGQTGSQTSTLQGITVASYNLGCFAGAVATIWIGDLLGRKKMIMLGTTIMFIGATIQAASFSIPQLVVGRIITGIGNGMNTSTVPMWQSETSKSHRRGQLVMVEGSLITCGIMLSYWIDYGFAYLQPSEVSWRFPLAFQVFFCIIILSFIWGLPESPRWLVAKQRDDEAKLVLSALHDKQIDDPYVQSEYSAIYDTVQITSRGSFRDCFTMGPDRHLHRTILAYVNQMFQQISGINLISYYSAVIFRQSLGLDAELSRLLAALNGTEYFIAAIIPIFIIEKFGRRKLMIFGAAGMSMSMAVLTGTTTDADNRQLGVAAAVFLFVFNTFFAIGWLGMTWLYPAEVTPLRIRAPANALSTSANWIWNFMVVMITPIAFENIAYRTYIIFAVINAAIVPVVYFFYPETAYRSLEEMDEIFHKTTNPFNVVRFAKPSETPRRYGKKGELLLNYHLDTEEGGRTGGTPSQAASSHGEAEKSDVEAGKMA</sequence>
<dbReference type="SUPFAM" id="SSF103473">
    <property type="entry name" value="MFS general substrate transporter"/>
    <property type="match status" value="1"/>
</dbReference>
<feature type="transmembrane region" description="Helical" evidence="9">
    <location>
        <begin position="12"/>
        <end position="32"/>
    </location>
</feature>
<reference evidence="11 12" key="1">
    <citation type="submission" date="2017-05" db="EMBL/GenBank/DDBJ databases">
        <title>Draft genome sequence of Elsinoe australis.</title>
        <authorList>
            <person name="Cheng Q."/>
        </authorList>
    </citation>
    <scope>NUCLEOTIDE SEQUENCE [LARGE SCALE GENOMIC DNA]</scope>
    <source>
        <strain evidence="11 12">NL1</strain>
    </source>
</reference>
<feature type="transmembrane region" description="Helical" evidence="9">
    <location>
        <begin position="440"/>
        <end position="461"/>
    </location>
</feature>
<dbReference type="InterPro" id="IPR036259">
    <property type="entry name" value="MFS_trans_sf"/>
</dbReference>
<feature type="transmembrane region" description="Helical" evidence="9">
    <location>
        <begin position="320"/>
        <end position="339"/>
    </location>
</feature>
<keyword evidence="4 9" id="KW-0812">Transmembrane</keyword>
<feature type="transmembrane region" description="Helical" evidence="9">
    <location>
        <begin position="412"/>
        <end position="434"/>
    </location>
</feature>
<feature type="region of interest" description="Disordered" evidence="8">
    <location>
        <begin position="512"/>
        <end position="543"/>
    </location>
</feature>
<dbReference type="InterPro" id="IPR020846">
    <property type="entry name" value="MFS_dom"/>
</dbReference>
<dbReference type="Proteomes" id="UP000243723">
    <property type="component" value="Unassembled WGS sequence"/>
</dbReference>
<dbReference type="InterPro" id="IPR005828">
    <property type="entry name" value="MFS_sugar_transport-like"/>
</dbReference>
<evidence type="ECO:0000256" key="1">
    <source>
        <dbReference type="ARBA" id="ARBA00004141"/>
    </source>
</evidence>
<keyword evidence="11" id="KW-0762">Sugar transport</keyword>
<evidence type="ECO:0000256" key="5">
    <source>
        <dbReference type="ARBA" id="ARBA00022989"/>
    </source>
</evidence>
<dbReference type="EMBL" id="NHZQ01000016">
    <property type="protein sequence ID" value="PSK58645.1"/>
    <property type="molecule type" value="Genomic_DNA"/>
</dbReference>
<keyword evidence="6 9" id="KW-0472">Membrane</keyword>
<comment type="caution">
    <text evidence="11">The sequence shown here is derived from an EMBL/GenBank/DDBJ whole genome shotgun (WGS) entry which is preliminary data.</text>
</comment>
<comment type="similarity">
    <text evidence="2 7">Belongs to the major facilitator superfamily. Sugar transporter (TC 2.A.1.1) family.</text>
</comment>
<dbReference type="InterPro" id="IPR003663">
    <property type="entry name" value="Sugar/inositol_transpt"/>
</dbReference>
<evidence type="ECO:0000256" key="9">
    <source>
        <dbReference type="SAM" id="Phobius"/>
    </source>
</evidence>
<evidence type="ECO:0000256" key="7">
    <source>
        <dbReference type="RuleBase" id="RU003346"/>
    </source>
</evidence>
<feature type="transmembrane region" description="Helical" evidence="9">
    <location>
        <begin position="346"/>
        <end position="363"/>
    </location>
</feature>
<evidence type="ECO:0000313" key="11">
    <source>
        <dbReference type="EMBL" id="PSK58645.1"/>
    </source>
</evidence>
<organism evidence="11 12">
    <name type="scientific">Elsinoe australis</name>
    <dbReference type="NCBI Taxonomy" id="40998"/>
    <lineage>
        <taxon>Eukaryota</taxon>
        <taxon>Fungi</taxon>
        <taxon>Dikarya</taxon>
        <taxon>Ascomycota</taxon>
        <taxon>Pezizomycotina</taxon>
        <taxon>Dothideomycetes</taxon>
        <taxon>Dothideomycetidae</taxon>
        <taxon>Myriangiales</taxon>
        <taxon>Elsinoaceae</taxon>
        <taxon>Elsinoe</taxon>
    </lineage>
</organism>
<evidence type="ECO:0000256" key="2">
    <source>
        <dbReference type="ARBA" id="ARBA00010992"/>
    </source>
</evidence>
<dbReference type="PANTHER" id="PTHR48022">
    <property type="entry name" value="PLASTIDIC GLUCOSE TRANSPORTER 4"/>
    <property type="match status" value="1"/>
</dbReference>
<dbReference type="FunFam" id="1.20.1250.20:FF:000061">
    <property type="entry name" value="MFS sugar transporter"/>
    <property type="match status" value="1"/>
</dbReference>
<gene>
    <name evidence="11" type="ORF">B9Z65_6660</name>
</gene>
<dbReference type="InterPro" id="IPR050360">
    <property type="entry name" value="MFS_Sugar_Transporters"/>
</dbReference>
<feature type="transmembrane region" description="Helical" evidence="9">
    <location>
        <begin position="280"/>
        <end position="300"/>
    </location>
</feature>
<dbReference type="PANTHER" id="PTHR48022:SF68">
    <property type="entry name" value="MAJOR FACILITATOR SUPERFAMILY (MFS) PROFILE DOMAIN-CONTAINING PROTEIN-RELATED"/>
    <property type="match status" value="1"/>
</dbReference>